<evidence type="ECO:0000256" key="2">
    <source>
        <dbReference type="ARBA" id="ARBA00012549"/>
    </source>
</evidence>
<dbReference type="STRING" id="1043004.A0A074X0Q9"/>
<dbReference type="Gene3D" id="3.10.450.30">
    <property type="entry name" value="Microbial ribonucleases"/>
    <property type="match status" value="1"/>
</dbReference>
<dbReference type="InterPro" id="IPR000026">
    <property type="entry name" value="N1-like"/>
</dbReference>
<evidence type="ECO:0000256" key="6">
    <source>
        <dbReference type="ARBA" id="ARBA00023157"/>
    </source>
</evidence>
<dbReference type="EC" id="4.6.1.24" evidence="2"/>
<comment type="similarity">
    <text evidence="1">Belongs to the ribonuclease N1/T1 family.</text>
</comment>
<dbReference type="OrthoDB" id="5425539at2759"/>
<evidence type="ECO:0000256" key="3">
    <source>
        <dbReference type="ARBA" id="ARBA00022722"/>
    </source>
</evidence>
<evidence type="ECO:0000313" key="11">
    <source>
        <dbReference type="Proteomes" id="UP000027730"/>
    </source>
</evidence>
<dbReference type="EMBL" id="KL584735">
    <property type="protein sequence ID" value="KEQ68206.1"/>
    <property type="molecule type" value="Genomic_DNA"/>
</dbReference>
<dbReference type="Pfam" id="PF00545">
    <property type="entry name" value="Ribonuclease"/>
    <property type="match status" value="1"/>
</dbReference>
<keyword evidence="5" id="KW-0378">Hydrolase</keyword>
<dbReference type="GO" id="GO:0046589">
    <property type="term" value="F:ribonuclease T1 activity"/>
    <property type="evidence" value="ECO:0007669"/>
    <property type="project" value="UniProtKB-EC"/>
</dbReference>
<proteinExistence type="inferred from homology"/>
<accession>A0A074X0Q9</accession>
<evidence type="ECO:0000256" key="5">
    <source>
        <dbReference type="ARBA" id="ARBA00022801"/>
    </source>
</evidence>
<organism evidence="10 11">
    <name type="scientific">Aureobasidium namibiae CBS 147.97</name>
    <dbReference type="NCBI Taxonomy" id="1043004"/>
    <lineage>
        <taxon>Eukaryota</taxon>
        <taxon>Fungi</taxon>
        <taxon>Dikarya</taxon>
        <taxon>Ascomycota</taxon>
        <taxon>Pezizomycotina</taxon>
        <taxon>Dothideomycetes</taxon>
        <taxon>Dothideomycetidae</taxon>
        <taxon>Dothideales</taxon>
        <taxon>Saccotheciaceae</taxon>
        <taxon>Aureobasidium</taxon>
    </lineage>
</organism>
<evidence type="ECO:0000256" key="8">
    <source>
        <dbReference type="ARBA" id="ARBA00034015"/>
    </source>
</evidence>
<gene>
    <name evidence="10" type="ORF">M436DRAFT_86618</name>
</gene>
<sequence>MRSCLEILLLVGSAVGAPTILELDRRDDPSLVPVDLTDGPSVSWKCGSTTFDSKSIYQAAQYGTLLENAGMTRGKESYQHQFNNYEGVALSSKCVAEDVNMKEYPIIAGTTYYNGGKNNRNTGDHRIVYLHNTADYSGVESNPISTFCGLITHEGASGGQFLACTQA</sequence>
<evidence type="ECO:0000256" key="4">
    <source>
        <dbReference type="ARBA" id="ARBA00022759"/>
    </source>
</evidence>
<evidence type="ECO:0000256" key="9">
    <source>
        <dbReference type="SAM" id="SignalP"/>
    </source>
</evidence>
<dbReference type="SUPFAM" id="SSF53933">
    <property type="entry name" value="Microbial ribonucleases"/>
    <property type="match status" value="1"/>
</dbReference>
<dbReference type="AlphaFoldDB" id="A0A074X0Q9"/>
<comment type="catalytic activity">
    <reaction evidence="8">
        <text>[RNA] containing guanosine + H2O = an [RNA fragment]-3'-guanosine-3'-phosphate + a 5'-hydroxy-ribonucleotide-3'-[RNA fragment].</text>
        <dbReference type="EC" id="4.6.1.24"/>
    </reaction>
</comment>
<dbReference type="GO" id="GO:0003723">
    <property type="term" value="F:RNA binding"/>
    <property type="evidence" value="ECO:0007669"/>
    <property type="project" value="InterPro"/>
</dbReference>
<dbReference type="RefSeq" id="XP_013422389.1">
    <property type="nucleotide sequence ID" value="XM_013566935.1"/>
</dbReference>
<dbReference type="Proteomes" id="UP000027730">
    <property type="component" value="Unassembled WGS sequence"/>
</dbReference>
<keyword evidence="7" id="KW-0456">Lyase</keyword>
<evidence type="ECO:0000313" key="10">
    <source>
        <dbReference type="EMBL" id="KEQ68206.1"/>
    </source>
</evidence>
<keyword evidence="3" id="KW-0540">Nuclease</keyword>
<feature type="signal peptide" evidence="9">
    <location>
        <begin position="1"/>
        <end position="16"/>
    </location>
</feature>
<dbReference type="HOGENOM" id="CLU_111658_3_0_1"/>
<keyword evidence="4" id="KW-0255">Endonuclease</keyword>
<dbReference type="GO" id="GO:0016787">
    <property type="term" value="F:hydrolase activity"/>
    <property type="evidence" value="ECO:0007669"/>
    <property type="project" value="UniProtKB-KW"/>
</dbReference>
<dbReference type="GeneID" id="25417765"/>
<keyword evidence="6" id="KW-1015">Disulfide bond</keyword>
<reference evidence="10 11" key="1">
    <citation type="journal article" date="2014" name="BMC Genomics">
        <title>Genome sequencing of four Aureobasidium pullulans varieties: biotechnological potential, stress tolerance, and description of new species.</title>
        <authorList>
            <person name="Gostin Ar C."/>
            <person name="Ohm R.A."/>
            <person name="Kogej T."/>
            <person name="Sonjak S."/>
            <person name="Turk M."/>
            <person name="Zajc J."/>
            <person name="Zalar P."/>
            <person name="Grube M."/>
            <person name="Sun H."/>
            <person name="Han J."/>
            <person name="Sharma A."/>
            <person name="Chiniquy J."/>
            <person name="Ngan C.Y."/>
            <person name="Lipzen A."/>
            <person name="Barry K."/>
            <person name="Grigoriev I.V."/>
            <person name="Gunde-Cimerman N."/>
        </authorList>
    </citation>
    <scope>NUCLEOTIDE SEQUENCE [LARGE SCALE GENOMIC DNA]</scope>
    <source>
        <strain evidence="10 11">CBS 147.97</strain>
    </source>
</reference>
<protein>
    <recommendedName>
        <fullName evidence="2">ribonuclease T1</fullName>
        <ecNumber evidence="2">4.6.1.24</ecNumber>
    </recommendedName>
</protein>
<dbReference type="InterPro" id="IPR016191">
    <property type="entry name" value="Ribonuclease/ribotoxin"/>
</dbReference>
<keyword evidence="11" id="KW-1185">Reference proteome</keyword>
<dbReference type="PANTHER" id="PTHR42104">
    <property type="entry name" value="EXTRACELLULAR GUANYL-SPECIFIC RIBONUCLEASE RNTA (AFU_ORTHOLOGUE AFUA_4G03230)"/>
    <property type="match status" value="1"/>
</dbReference>
<name>A0A074X0Q9_9PEZI</name>
<dbReference type="PANTHER" id="PTHR42104:SF1">
    <property type="entry name" value="EXTRACELLULAR GUANYL-SPECIFIC RIBONUCLEASE RNTA (AFU_ORTHOLOGUE AFUA_4G03230)"/>
    <property type="match status" value="1"/>
</dbReference>
<feature type="chain" id="PRO_5001701861" description="ribonuclease T1" evidence="9">
    <location>
        <begin position="17"/>
        <end position="167"/>
    </location>
</feature>
<keyword evidence="9" id="KW-0732">Signal</keyword>
<evidence type="ECO:0000256" key="7">
    <source>
        <dbReference type="ARBA" id="ARBA00023239"/>
    </source>
</evidence>
<evidence type="ECO:0000256" key="1">
    <source>
        <dbReference type="ARBA" id="ARBA00009006"/>
    </source>
</evidence>